<dbReference type="GO" id="GO:0039694">
    <property type="term" value="P:viral RNA genome replication"/>
    <property type="evidence" value="ECO:0007669"/>
    <property type="project" value="InterPro"/>
</dbReference>
<organism evidence="8 9">
    <name type="scientific">Plasmopara viticola lesion associated mycobunyavirales-like virus 8</name>
    <dbReference type="NCBI Taxonomy" id="2737680"/>
    <lineage>
        <taxon>Viruses</taxon>
        <taxon>Riboviria</taxon>
        <taxon>Orthornavirae</taxon>
        <taxon>Negarnaviricota</taxon>
        <taxon>Polyploviricotina</taxon>
        <taxon>Bunyaviricetes</taxon>
        <taxon>Hareavirales</taxon>
        <taxon>Discoviridae</taxon>
        <taxon>Orthodiscovirus</taxon>
        <taxon>Orthodiscovirus hispaniae</taxon>
    </lineage>
</organism>
<feature type="domain" description="RdRp catalytic" evidence="7">
    <location>
        <begin position="926"/>
        <end position="1121"/>
    </location>
</feature>
<dbReference type="Proteomes" id="UP001055383">
    <property type="component" value="Genome"/>
</dbReference>
<evidence type="ECO:0000256" key="2">
    <source>
        <dbReference type="ARBA" id="ARBA00018602"/>
    </source>
</evidence>
<accession>A0A6M6AM48</accession>
<dbReference type="GO" id="GO:0003968">
    <property type="term" value="F:RNA-directed RNA polymerase activity"/>
    <property type="evidence" value="ECO:0007669"/>
    <property type="project" value="UniProtKB-KW"/>
</dbReference>
<keyword evidence="9" id="KW-1185">Reference proteome</keyword>
<proteinExistence type="predicted"/>
<dbReference type="KEGG" id="vg:80557543"/>
<dbReference type="InterPro" id="IPR007099">
    <property type="entry name" value="RNA-dir_pol_NSvirus"/>
</dbReference>
<dbReference type="EMBL" id="MN585278">
    <property type="protein sequence ID" value="QJX19788.1"/>
    <property type="molecule type" value="Genomic_RNA"/>
</dbReference>
<sequence length="2135" mass="244976">MSEYSTRTFRNRVTIANTISTHIGAAQDLTDLASGLITPANYTPENNGQYWQFRRFLHDIFCMSLIDSAHFTGYELKLADLGILVNSKRLNQQKPDLFTLENNQVHVCELTVTYSPEIAQIEKAEKYKDFMKTLTQNGFESTFSVLTVDLSNPEWPLSFPSISDLFMQIIQDMLDALRIIHTAPKFNALRKEETGSYSVDRFQFKTEDSTIEELVRKATGTRVDPSFSKLMMEGSDPNDDERYIDAISNSILNNKFHQRTKPKPEGFEPTIMIKDFEKMKSVQPTTKKIKRVLQLGAPSQVVESPMTYPEFISSIRTTNKSGGYLDYIKSSLDQTPVPDSHIIELPLSKSQVEKEQSEGPGRKTYLKRKGLKQERSAPTHLGYSESHCKLVDRLIEDIDSKLIIRDIHELPTQDIEETGLTAYTVLTDIESFMRGTSASSLLLFYQKISNEIVLNSMRRRKNREYALGYSGIKGIFFIIASGPQLRTESSVEFVKIISLIPPITTGLSEPWRETGDHWESGWLSVDVDRLKQWQRAHDRVFLSLVTSAERLVRPGLSLLKAVKEEVKSGNYMLMALVYLENKQTTSTTNQTVRYLWMKSIGDKQFENLMSKFPQRVNSVLQSFILQKSVETCVRLCRENLSSLVNVSKTVRDEETGHYDESTTGVTNLMPRLFTYGSNVPISYNLNEIYWCMSYNKDRQNTTQDAMGILEKILKEETKYENEIASRKGLDKVKYFFGSTTTSADINHIHTDKPESHYYSSRAVHCGIRLQDKHSENAGDNGSWLNSVKLDKILSRNLSEFATFKASVKEICESIDVGDLEEVKKLGRRTKAIELVAEIVKDENLMTASEVAMSYSGPSNKLFEVLIQIFKKNQIGGTREIIILFIKARIIFNIVEEVARLLSKSDKREILTKGRDKRLMMRGDYEAVMSSFPKGTPLRVVKESYDMTTWAQKFIPTIFIPLFEHHFKSFPGVKDLSRFIFLSHSNKRMEYPKKLVEQWIRNPSKEHDTDGMQNAKRRFFETGNPWFYNHSNMCQGIPHYNSTVLALSCLSLRDALFESCLKQLGTEKSISYKTRVGSDDKGTILAMDLTKKDSYYQYLLLGQCERASERLHSMELSVKSASGHLMYELNSAFMANLETLSPTIKFSFAAVDTIGTVSCTNFINESYGRIRQLRENGASSIICSLAHSLNSRHFYNVFDTDRGGENDLTSIFKTQRVKIPYDFGIYPTYDVDLQDVIGPEFYNYRIVKSNPESIPVKMLYTELSNKDMDEIFPSDDTPLLKKDHFGINQGLVRQLANMRARLSADPESIESYFRSNPFMIVRGPETQLETLNTILAKLFTKGASEALRRTSAAIYIGRLSAFRSAKAWTSPFQNQECFDLETNRIEHRELYTKATYKEFITNSIEKTKRINTDVGSLLTVLFPQHQSFEIVSTMCGQFGAMRSTDKKFSQAVRTWTVNNFNYEYTSSLKSILETSFGVSHESSTEDVEEFRRLVKMKLENLPQFVEECMGKKLRPLDMFFYMTKLHKSSRTSRIQAFGNGPSTSGLHTTALSLKKYNHIPGMISELDAGIDEFQIEIENSLSQKLDRVKFYHNLIVMQKNGMLDGINDRVDAQIKDVKLSEDCRTTIRSIKTLSGLDNTTQKTLKLLACELLEGNELKEKLVKWRSLNYSYIRKQKRSVTSSGNVQWSGDLCVLVSADTECYTINEKRGRRYIETKEITDLGSLFRSLRDMCRTLGMDLPSFFQRRQMNVGDIYLSSTTKMLNRSESTTSGSVLNYRVTNKFFYRRLTDLESFNVRTTRNERTNEIQMYLEDKLGRTATICHSNGNYYPVEVPQGLQIDHSIMYLGVKLGKLLQNRSWFHNFWLPSMTEKERIDFLRNDVDMKTVLRLESRDAQRIQDYVEVRDEVNEESFSLMRDYTESYNIQMEIGLEEDGVDFNEMFRSTIEKIEMPAELKTFEGGIDSWADEVEEFNDEEIKNIEESLDQDETLQMVKAFGYKRPMARRAMGTISALQQGGALKRRIMDCLFTGQDIRKEKQSHLAHMYVWCVKTDFGEYNDLATEVSLYIARTIATSIGLTMTKVKSTFDNNLNQYQIPISVLHSLAFHVETSKIDMMDQLMHEVGQESDYDSDSASSELN</sequence>
<dbReference type="EC" id="2.7.7.48" evidence="1"/>
<name>A0A6M6AM48_9VIRU</name>
<evidence type="ECO:0000256" key="6">
    <source>
        <dbReference type="ARBA" id="ARBA00031012"/>
    </source>
</evidence>
<keyword evidence="8" id="KW-0696">RNA-directed RNA polymerase</keyword>
<evidence type="ECO:0000256" key="4">
    <source>
        <dbReference type="ARBA" id="ARBA00030285"/>
    </source>
</evidence>
<keyword evidence="8" id="KW-0548">Nucleotidyltransferase</keyword>
<evidence type="ECO:0000259" key="7">
    <source>
        <dbReference type="PROSITE" id="PS50525"/>
    </source>
</evidence>
<evidence type="ECO:0000256" key="1">
    <source>
        <dbReference type="ARBA" id="ARBA00012494"/>
    </source>
</evidence>
<protein>
    <recommendedName>
        <fullName evidence="2">RNA-directed RNA polymerase L</fullName>
        <ecNumber evidence="1">2.7.7.48</ecNumber>
    </recommendedName>
    <alternativeName>
        <fullName evidence="4">Large structural protein</fullName>
    </alternativeName>
    <alternativeName>
        <fullName evidence="6">Replicase</fullName>
    </alternativeName>
    <alternativeName>
        <fullName evidence="5">Transcriptase</fullName>
    </alternativeName>
</protein>
<keyword evidence="3" id="KW-0808">Transferase</keyword>
<evidence type="ECO:0000256" key="3">
    <source>
        <dbReference type="ARBA" id="ARBA00022679"/>
    </source>
</evidence>
<dbReference type="RefSeq" id="YP_010840346.1">
    <property type="nucleotide sequence ID" value="NC_078635.1"/>
</dbReference>
<dbReference type="GeneID" id="80557543"/>
<reference evidence="8" key="1">
    <citation type="journal article" date="2020" name="Virus Evol.">
        <title>Analysis of the virome associated to grapevine downy mildew lesions reveals new mycovirus lineages.</title>
        <authorList>
            <person name="Chiapello M."/>
            <person name="Rodriguez-Romero J."/>
            <person name="Ayllon M.A."/>
            <person name="Turina M."/>
        </authorList>
    </citation>
    <scope>NUCLEOTIDE SEQUENCE</scope>
    <source>
        <strain evidence="8">DMS10_DN26589</strain>
    </source>
</reference>
<dbReference type="PROSITE" id="PS50525">
    <property type="entry name" value="RDRP_SSRNA_NEG_SEG"/>
    <property type="match status" value="1"/>
</dbReference>
<evidence type="ECO:0000313" key="8">
    <source>
        <dbReference type="EMBL" id="QJX19788.1"/>
    </source>
</evidence>
<evidence type="ECO:0000256" key="5">
    <source>
        <dbReference type="ARBA" id="ARBA00030436"/>
    </source>
</evidence>
<evidence type="ECO:0000313" key="9">
    <source>
        <dbReference type="Proteomes" id="UP001055383"/>
    </source>
</evidence>